<evidence type="ECO:0000313" key="3">
    <source>
        <dbReference type="EMBL" id="GKT27611.1"/>
    </source>
</evidence>
<comment type="caution">
    <text evidence="3">The sequence shown here is derived from an EMBL/GenBank/DDBJ whole genome shotgun (WGS) entry which is preliminary data.</text>
</comment>
<keyword evidence="4" id="KW-1185">Reference proteome</keyword>
<reference evidence="3" key="1">
    <citation type="submission" date="2022-03" db="EMBL/GenBank/DDBJ databases">
        <title>Draft genome sequence of Aduncisulcus paluster, a free-living microaerophilic Fornicata.</title>
        <authorList>
            <person name="Yuyama I."/>
            <person name="Kume K."/>
            <person name="Tamura T."/>
            <person name="Inagaki Y."/>
            <person name="Hashimoto T."/>
        </authorList>
    </citation>
    <scope>NUCLEOTIDE SEQUENCE</scope>
    <source>
        <strain evidence="3">NY0171</strain>
    </source>
</reference>
<evidence type="ECO:0000256" key="1">
    <source>
        <dbReference type="SAM" id="MobiDB-lite"/>
    </source>
</evidence>
<sequence>MSTISSEFFKALVEKQEKIGDEFSALPIIFREIIVPPKMKGRLPDVSKIEFQIEIVAGETPNIVKRSLSHLVWLRATLASTHKDRHVVPSIPTAKYFLDLDSNMLGDGAKLFDTFMNIITSHPVLHLDPALEGFFSQTPDVLDKLAKTVASSAVKDFFTSSPDSIADVASVARTAVASTASKIGKFGGKLFSSVKSALQSRGTAAQDAVHDESFGGNPDETEESEDLSSVTVEDVDTSRYPSAGIIQRHKEMVKYTQGVASAFLESYKAQFKRSQSMIKALEKSTDGVDHLLVQSAVDVPEGMVPLSSSLLTMKPNLELHRSFQQKKLQSSIKLHLCVTAPLEGIFYLCKELHSLISAKNPLVSKIEWELRKEISNERKAIKFENGQSALPRSSHASNAVKKREKAKQARTAGETLATTYAEWWATIEPEVKYVSAKIKEILSKSSAAEVSCESE</sequence>
<accession>A0ABQ5K4V2</accession>
<evidence type="ECO:0000259" key="2">
    <source>
        <dbReference type="Pfam" id="PF00787"/>
    </source>
</evidence>
<dbReference type="EMBL" id="BQXS01012758">
    <property type="protein sequence ID" value="GKT27611.1"/>
    <property type="molecule type" value="Genomic_DNA"/>
</dbReference>
<feature type="region of interest" description="Disordered" evidence="1">
    <location>
        <begin position="202"/>
        <end position="233"/>
    </location>
</feature>
<dbReference type="InterPro" id="IPR001683">
    <property type="entry name" value="PX_dom"/>
</dbReference>
<dbReference type="Pfam" id="PF00787">
    <property type="entry name" value="PX"/>
    <property type="match status" value="1"/>
</dbReference>
<feature type="domain" description="PX" evidence="2">
    <location>
        <begin position="62"/>
        <end position="137"/>
    </location>
</feature>
<gene>
    <name evidence="3" type="ORF">ADUPG1_013924</name>
</gene>
<dbReference type="Proteomes" id="UP001057375">
    <property type="component" value="Unassembled WGS sequence"/>
</dbReference>
<dbReference type="InterPro" id="IPR036871">
    <property type="entry name" value="PX_dom_sf"/>
</dbReference>
<evidence type="ECO:0000313" key="4">
    <source>
        <dbReference type="Proteomes" id="UP001057375"/>
    </source>
</evidence>
<proteinExistence type="predicted"/>
<organism evidence="3 4">
    <name type="scientific">Aduncisulcus paluster</name>
    <dbReference type="NCBI Taxonomy" id="2918883"/>
    <lineage>
        <taxon>Eukaryota</taxon>
        <taxon>Metamonada</taxon>
        <taxon>Carpediemonas-like organisms</taxon>
        <taxon>Aduncisulcus</taxon>
    </lineage>
</organism>
<name>A0ABQ5K4V2_9EUKA</name>
<dbReference type="Gene3D" id="3.30.1520.10">
    <property type="entry name" value="Phox-like domain"/>
    <property type="match status" value="1"/>
</dbReference>
<dbReference type="CDD" id="cd06093">
    <property type="entry name" value="PX_domain"/>
    <property type="match status" value="1"/>
</dbReference>
<dbReference type="SUPFAM" id="SSF64268">
    <property type="entry name" value="PX domain"/>
    <property type="match status" value="1"/>
</dbReference>
<protein>
    <recommendedName>
        <fullName evidence="2">PX domain-containing protein</fullName>
    </recommendedName>
</protein>